<name>A0ABW6R280_9NOCA</name>
<feature type="region of interest" description="Disordered" evidence="1">
    <location>
        <begin position="317"/>
        <end position="348"/>
    </location>
</feature>
<sequence length="496" mass="48745">MSAVSVSESGVRPILADAVDLARRALLELEPAGVGAHLGVAAEDDSAATHRFEATLPGYRGWQWAVVVAAPPEADYATVSESALLPGPDALVAPDFVPWDQRVRPGDLAPGDLLAPPPNDPRLVPGYVANGDPAVDEVATEIGLGRTQVLSLEGREMAAERWYGEFGPDTEMAKAAPSTCGLCGFYLPLAGSLRAAFGVCGNAMGADGHVVHAAYGCGAHSDTVAPTGGGSPLYEAFDDAAVELIPAEELAPVKETPAAEADAAQVADTAVETPAVEVEAAATDAVAPVVETPDASVASEADTAAENVVVVAETTPTGEAPSAEAASADAPAAESVPNAETTVAEADSAVAAGTETPTAVADTGSAAAGDADGSDFAPSVSVQAGDEGGSAAAVTESASDTAAGDAVAEGESSVAAEPSAAGSAADEAVVARATDESGVAPVDAESPVDNSGEVADDAAAQADDAEVVQASSGDEQVADGAAEAAEGRAVESSPQN</sequence>
<protein>
    <submittedName>
        <fullName evidence="2">DUF3027 domain-containing protein</fullName>
    </submittedName>
</protein>
<organism evidence="2 3">
    <name type="scientific">Nocardia suismassiliense</name>
    <dbReference type="NCBI Taxonomy" id="2077092"/>
    <lineage>
        <taxon>Bacteria</taxon>
        <taxon>Bacillati</taxon>
        <taxon>Actinomycetota</taxon>
        <taxon>Actinomycetes</taxon>
        <taxon>Mycobacteriales</taxon>
        <taxon>Nocardiaceae</taxon>
        <taxon>Nocardia</taxon>
    </lineage>
</organism>
<evidence type="ECO:0000313" key="2">
    <source>
        <dbReference type="EMBL" id="MFF3227624.1"/>
    </source>
</evidence>
<reference evidence="2 3" key="1">
    <citation type="submission" date="2024-10" db="EMBL/GenBank/DDBJ databases">
        <title>The Natural Products Discovery Center: Release of the First 8490 Sequenced Strains for Exploring Actinobacteria Biosynthetic Diversity.</title>
        <authorList>
            <person name="Kalkreuter E."/>
            <person name="Kautsar S.A."/>
            <person name="Yang D."/>
            <person name="Bader C.D."/>
            <person name="Teijaro C.N."/>
            <person name="Fluegel L."/>
            <person name="Davis C.M."/>
            <person name="Simpson J.R."/>
            <person name="Lauterbach L."/>
            <person name="Steele A.D."/>
            <person name="Gui C."/>
            <person name="Meng S."/>
            <person name="Li G."/>
            <person name="Viehrig K."/>
            <person name="Ye F."/>
            <person name="Su P."/>
            <person name="Kiefer A.F."/>
            <person name="Nichols A."/>
            <person name="Cepeda A.J."/>
            <person name="Yan W."/>
            <person name="Fan B."/>
            <person name="Jiang Y."/>
            <person name="Adhikari A."/>
            <person name="Zheng C.-J."/>
            <person name="Schuster L."/>
            <person name="Cowan T.M."/>
            <person name="Smanski M.J."/>
            <person name="Chevrette M.G."/>
            <person name="De Carvalho L.P.S."/>
            <person name="Shen B."/>
        </authorList>
    </citation>
    <scope>NUCLEOTIDE SEQUENCE [LARGE SCALE GENOMIC DNA]</scope>
    <source>
        <strain evidence="2 3">NPDC003040</strain>
    </source>
</reference>
<dbReference type="RefSeq" id="WP_387723843.1">
    <property type="nucleotide sequence ID" value="NZ_JBIAPI010000011.1"/>
</dbReference>
<gene>
    <name evidence="2" type="ORF">ACFYV7_32830</name>
</gene>
<keyword evidence="3" id="KW-1185">Reference proteome</keyword>
<proteinExistence type="predicted"/>
<feature type="compositionally biased region" description="Low complexity" evidence="1">
    <location>
        <begin position="405"/>
        <end position="431"/>
    </location>
</feature>
<feature type="region of interest" description="Disordered" evidence="1">
    <location>
        <begin position="361"/>
        <end position="496"/>
    </location>
</feature>
<dbReference type="EMBL" id="JBIAPI010000011">
    <property type="protein sequence ID" value="MFF3227624.1"/>
    <property type="molecule type" value="Genomic_DNA"/>
</dbReference>
<accession>A0ABW6R280</accession>
<evidence type="ECO:0000313" key="3">
    <source>
        <dbReference type="Proteomes" id="UP001601948"/>
    </source>
</evidence>
<dbReference type="Proteomes" id="UP001601948">
    <property type="component" value="Unassembled WGS sequence"/>
</dbReference>
<feature type="compositionally biased region" description="Low complexity" evidence="1">
    <location>
        <begin position="317"/>
        <end position="335"/>
    </location>
</feature>
<dbReference type="InterPro" id="IPR021391">
    <property type="entry name" value="DUF3027"/>
</dbReference>
<feature type="compositionally biased region" description="Low complexity" evidence="1">
    <location>
        <begin position="361"/>
        <end position="379"/>
    </location>
</feature>
<dbReference type="Pfam" id="PF11228">
    <property type="entry name" value="DUF3027"/>
    <property type="match status" value="1"/>
</dbReference>
<feature type="compositionally biased region" description="Low complexity" evidence="1">
    <location>
        <begin position="457"/>
        <end position="484"/>
    </location>
</feature>
<evidence type="ECO:0000256" key="1">
    <source>
        <dbReference type="SAM" id="MobiDB-lite"/>
    </source>
</evidence>
<comment type="caution">
    <text evidence="2">The sequence shown here is derived from an EMBL/GenBank/DDBJ whole genome shotgun (WGS) entry which is preliminary data.</text>
</comment>